<dbReference type="AlphaFoldDB" id="A0ABD1QVA7"/>
<evidence type="ECO:0000313" key="3">
    <source>
        <dbReference type="Proteomes" id="UP001604336"/>
    </source>
</evidence>
<dbReference type="EMBL" id="JBFOLK010000010">
    <property type="protein sequence ID" value="KAL2480135.1"/>
    <property type="molecule type" value="Genomic_DNA"/>
</dbReference>
<comment type="caution">
    <text evidence="2">The sequence shown here is derived from an EMBL/GenBank/DDBJ whole genome shotgun (WGS) entry which is preliminary data.</text>
</comment>
<protein>
    <recommendedName>
        <fullName evidence="4">DUF2382 domain-containing protein</fullName>
    </recommendedName>
</protein>
<feature type="region of interest" description="Disordered" evidence="1">
    <location>
        <begin position="47"/>
        <end position="73"/>
    </location>
</feature>
<dbReference type="Proteomes" id="UP001604336">
    <property type="component" value="Unassembled WGS sequence"/>
</dbReference>
<accession>A0ABD1QVA7</accession>
<evidence type="ECO:0000256" key="1">
    <source>
        <dbReference type="SAM" id="MobiDB-lite"/>
    </source>
</evidence>
<proteinExistence type="predicted"/>
<evidence type="ECO:0000313" key="2">
    <source>
        <dbReference type="EMBL" id="KAL2480135.1"/>
    </source>
</evidence>
<reference evidence="3" key="1">
    <citation type="submission" date="2024-07" db="EMBL/GenBank/DDBJ databases">
        <title>Two chromosome-level genome assemblies of Korean endemic species Abeliophyllum distichum and Forsythia ovata (Oleaceae).</title>
        <authorList>
            <person name="Jang H."/>
        </authorList>
    </citation>
    <scope>NUCLEOTIDE SEQUENCE [LARGE SCALE GENOMIC DNA]</scope>
</reference>
<keyword evidence="3" id="KW-1185">Reference proteome</keyword>
<organism evidence="2 3">
    <name type="scientific">Abeliophyllum distichum</name>
    <dbReference type="NCBI Taxonomy" id="126358"/>
    <lineage>
        <taxon>Eukaryota</taxon>
        <taxon>Viridiplantae</taxon>
        <taxon>Streptophyta</taxon>
        <taxon>Embryophyta</taxon>
        <taxon>Tracheophyta</taxon>
        <taxon>Spermatophyta</taxon>
        <taxon>Magnoliopsida</taxon>
        <taxon>eudicotyledons</taxon>
        <taxon>Gunneridae</taxon>
        <taxon>Pentapetalae</taxon>
        <taxon>asterids</taxon>
        <taxon>lamiids</taxon>
        <taxon>Lamiales</taxon>
        <taxon>Oleaceae</taxon>
        <taxon>Forsythieae</taxon>
        <taxon>Abeliophyllum</taxon>
    </lineage>
</organism>
<feature type="compositionally biased region" description="Polar residues" evidence="1">
    <location>
        <begin position="49"/>
        <end position="61"/>
    </location>
</feature>
<sequence>MHIHGAQRCFLDTLHAFKRLHTIKVLKSDHKVPDPILNAYLVGKEGQSPIAQQSPTPNRPSHSLPLTHHRGTTPRIFHTPSPIAADFDRATNYFSADGQDVALETASDRVPVEPDRVRDQEVEKEKEIETRDQLEVKTKVGTDIEARDQLEVETKLEVEVETKMETGGQLDVETKEVTDGQLEVETEW</sequence>
<name>A0ABD1QVA7_9LAMI</name>
<evidence type="ECO:0008006" key="4">
    <source>
        <dbReference type="Google" id="ProtNLM"/>
    </source>
</evidence>
<gene>
    <name evidence="2" type="ORF">Adt_33101</name>
</gene>